<evidence type="ECO:0000256" key="2">
    <source>
        <dbReference type="ARBA" id="ARBA00006251"/>
    </source>
</evidence>
<dbReference type="SFLD" id="SFLDS00005">
    <property type="entry name" value="Isoprenoid_Synthase_Type_I"/>
    <property type="match status" value="1"/>
</dbReference>
<dbReference type="SUPFAM" id="SSF48576">
    <property type="entry name" value="Terpenoid synthases"/>
    <property type="match status" value="1"/>
</dbReference>
<dbReference type="Gene3D" id="1.10.600.10">
    <property type="entry name" value="Farnesyl Diphosphate Synthase"/>
    <property type="match status" value="1"/>
</dbReference>
<dbReference type="OrthoDB" id="9807580at2"/>
<dbReference type="GO" id="GO:0004311">
    <property type="term" value="F:geranylgeranyl diphosphate synthase activity"/>
    <property type="evidence" value="ECO:0007669"/>
    <property type="project" value="InterPro"/>
</dbReference>
<dbReference type="InterPro" id="IPR002060">
    <property type="entry name" value="Squ/phyt_synthse"/>
</dbReference>
<dbReference type="Pfam" id="PF00494">
    <property type="entry name" value="SQS_PSY"/>
    <property type="match status" value="1"/>
</dbReference>
<keyword evidence="4" id="KW-0125">Carotenoid biosynthesis</keyword>
<dbReference type="FunFam" id="1.10.600.10:FF:000020">
    <property type="entry name" value="Phytoene synthase"/>
    <property type="match status" value="1"/>
</dbReference>
<proteinExistence type="inferred from homology"/>
<dbReference type="AlphaFoldDB" id="A0A1H9F5W2"/>
<dbReference type="SFLD" id="SFLDG01212">
    <property type="entry name" value="Phytoene_synthase_like"/>
    <property type="match status" value="1"/>
</dbReference>
<accession>A0A1H9F5W2</accession>
<dbReference type="STRING" id="988801.SAMN05216522_102180"/>
<gene>
    <name evidence="7" type="ORF">SAMN05216522_102180</name>
</gene>
<dbReference type="CDD" id="cd00683">
    <property type="entry name" value="Trans_IPPS_HH"/>
    <property type="match status" value="1"/>
</dbReference>
<organism evidence="7 8">
    <name type="scientific">Rosenbergiella nectarea</name>
    <dbReference type="NCBI Taxonomy" id="988801"/>
    <lineage>
        <taxon>Bacteria</taxon>
        <taxon>Pseudomonadati</taxon>
        <taxon>Pseudomonadota</taxon>
        <taxon>Gammaproteobacteria</taxon>
        <taxon>Enterobacterales</taxon>
        <taxon>Erwiniaceae</taxon>
        <taxon>Rosenbergiella</taxon>
    </lineage>
</organism>
<dbReference type="InterPro" id="IPR008949">
    <property type="entry name" value="Isoprenoid_synthase_dom_sf"/>
</dbReference>
<evidence type="ECO:0000256" key="3">
    <source>
        <dbReference type="ARBA" id="ARBA00022679"/>
    </source>
</evidence>
<dbReference type="RefSeq" id="WP_092672954.1">
    <property type="nucleotide sequence ID" value="NZ_FOGC01000002.1"/>
</dbReference>
<comment type="cofactor">
    <cofactor evidence="5">
        <name>ATP</name>
        <dbReference type="ChEBI" id="CHEBI:30616"/>
    </cofactor>
</comment>
<dbReference type="PROSITE" id="PS01045">
    <property type="entry name" value="SQUALEN_PHYTOEN_SYN_2"/>
    <property type="match status" value="1"/>
</dbReference>
<evidence type="ECO:0000256" key="1">
    <source>
        <dbReference type="ARBA" id="ARBA00004684"/>
    </source>
</evidence>
<dbReference type="InterPro" id="IPR019845">
    <property type="entry name" value="Squalene/phytoene_synthase_CS"/>
</dbReference>
<evidence type="ECO:0000256" key="5">
    <source>
        <dbReference type="ARBA" id="ARBA00053028"/>
    </source>
</evidence>
<evidence type="ECO:0000256" key="6">
    <source>
        <dbReference type="ARBA" id="ARBA00068558"/>
    </source>
</evidence>
<comment type="similarity">
    <text evidence="2">Belongs to the phytoene/squalene synthase family.</text>
</comment>
<evidence type="ECO:0000256" key="4">
    <source>
        <dbReference type="ARBA" id="ARBA00022746"/>
    </source>
</evidence>
<protein>
    <recommendedName>
        <fullName evidence="6">15-cis-phytoene synthase</fullName>
    </recommendedName>
</protein>
<dbReference type="PROSITE" id="PS01044">
    <property type="entry name" value="SQUALEN_PHYTOEN_SYN_1"/>
    <property type="match status" value="1"/>
</dbReference>
<evidence type="ECO:0000313" key="8">
    <source>
        <dbReference type="Proteomes" id="UP000242515"/>
    </source>
</evidence>
<comment type="pathway">
    <text evidence="1">Carotenoid biosynthesis; phytoene biosynthesis.</text>
</comment>
<dbReference type="EMBL" id="FOGC01000002">
    <property type="protein sequence ID" value="SEQ33374.1"/>
    <property type="molecule type" value="Genomic_DNA"/>
</dbReference>
<sequence>MDNRDLDQHVKQTMEVGSKSFAAASTLFDPLTRRSVLMLYAWCRYCDDTIDDQVLGFSAEQPASSLVTERLADLRTQTASAFAGEQQSIAAFAALQQVINAHGLRQQFAFDHLQGYAMDVDQTHYVTIDQTLAYCYHVAGVVGLMMAQIMGAQSPAALDSACDLGLAFQLTNIARDIVEDAEAGRCYLPEQWLTEEGLSLDNFADPEHRQALSRIAARLVDYADPYYHSAYQGLAALPLRSAWAVATARRVYRAVGRRVKQAGAGAWQQRLSTSKLEKILMLATAAGDVVISRLQATTQRSAALWQRP</sequence>
<keyword evidence="3" id="KW-0808">Transferase</keyword>
<dbReference type="InterPro" id="IPR033904">
    <property type="entry name" value="Trans_IPPS_HH"/>
</dbReference>
<dbReference type="Proteomes" id="UP000242515">
    <property type="component" value="Unassembled WGS sequence"/>
</dbReference>
<dbReference type="PANTHER" id="PTHR31480">
    <property type="entry name" value="BIFUNCTIONAL LYCOPENE CYCLASE/PHYTOENE SYNTHASE"/>
    <property type="match status" value="1"/>
</dbReference>
<reference evidence="8" key="1">
    <citation type="submission" date="2016-10" db="EMBL/GenBank/DDBJ databases">
        <authorList>
            <person name="Varghese N."/>
            <person name="Submissions S."/>
        </authorList>
    </citation>
    <scope>NUCLEOTIDE SEQUENCE [LARGE SCALE GENOMIC DNA]</scope>
    <source>
        <strain evidence="8">8N4</strain>
    </source>
</reference>
<dbReference type="GO" id="GO:0051996">
    <property type="term" value="F:squalene synthase [NAD(P)H] activity"/>
    <property type="evidence" value="ECO:0007669"/>
    <property type="project" value="InterPro"/>
</dbReference>
<evidence type="ECO:0000313" key="7">
    <source>
        <dbReference type="EMBL" id="SEQ33374.1"/>
    </source>
</evidence>
<name>A0A1H9F5W2_9GAMM</name>
<dbReference type="InterPro" id="IPR044843">
    <property type="entry name" value="Trans_IPPS_bact-type"/>
</dbReference>
<dbReference type="GO" id="GO:0016117">
    <property type="term" value="P:carotenoid biosynthetic process"/>
    <property type="evidence" value="ECO:0007669"/>
    <property type="project" value="UniProtKB-KW"/>
</dbReference>
<dbReference type="SFLD" id="SFLDG01018">
    <property type="entry name" value="Squalene/Phytoene_Synthase_Lik"/>
    <property type="match status" value="1"/>
</dbReference>
<keyword evidence="8" id="KW-1185">Reference proteome</keyword>